<dbReference type="InterPro" id="IPR025110">
    <property type="entry name" value="AMP-bd_C"/>
</dbReference>
<organism evidence="5 6">
    <name type="scientific">Seongchinamella unica</name>
    <dbReference type="NCBI Taxonomy" id="2547392"/>
    <lineage>
        <taxon>Bacteria</taxon>
        <taxon>Pseudomonadati</taxon>
        <taxon>Pseudomonadota</taxon>
        <taxon>Gammaproteobacteria</taxon>
        <taxon>Cellvibrionales</taxon>
        <taxon>Halieaceae</taxon>
        <taxon>Seongchinamella</taxon>
    </lineage>
</organism>
<evidence type="ECO:0000256" key="2">
    <source>
        <dbReference type="ARBA" id="ARBA00022598"/>
    </source>
</evidence>
<feature type="domain" description="AMP-dependent synthetase/ligase" evidence="3">
    <location>
        <begin position="47"/>
        <end position="420"/>
    </location>
</feature>
<dbReference type="OrthoDB" id="9803968at2"/>
<dbReference type="Proteomes" id="UP000295554">
    <property type="component" value="Unassembled WGS sequence"/>
</dbReference>
<dbReference type="InterPro" id="IPR000873">
    <property type="entry name" value="AMP-dep_synth/lig_dom"/>
</dbReference>
<dbReference type="EMBL" id="SMSE01000001">
    <property type="protein sequence ID" value="TDG14883.1"/>
    <property type="molecule type" value="Genomic_DNA"/>
</dbReference>
<comment type="similarity">
    <text evidence="1">Belongs to the ATP-dependent AMP-binding enzyme family.</text>
</comment>
<dbReference type="Gene3D" id="3.40.50.12780">
    <property type="entry name" value="N-terminal domain of ligase-like"/>
    <property type="match status" value="1"/>
</dbReference>
<dbReference type="FunFam" id="3.30.300.30:FF:000008">
    <property type="entry name" value="2,3-dihydroxybenzoate-AMP ligase"/>
    <property type="match status" value="1"/>
</dbReference>
<dbReference type="PANTHER" id="PTHR43201:SF32">
    <property type="entry name" value="2-SUCCINYLBENZOATE--COA LIGASE, CHLOROPLASTIC_PEROXISOMAL"/>
    <property type="match status" value="1"/>
</dbReference>
<reference evidence="5 6" key="1">
    <citation type="submission" date="2019-03" db="EMBL/GenBank/DDBJ databases">
        <title>Seongchinamella monodicae gen. nov., sp. nov., a novel member of the Gammaproteobacteria isolated from a tidal mudflat of beach.</title>
        <authorList>
            <person name="Yang H.G."/>
            <person name="Kang J.W."/>
            <person name="Lee S.D."/>
        </authorList>
    </citation>
    <scope>NUCLEOTIDE SEQUENCE [LARGE SCALE GENOMIC DNA]</scope>
    <source>
        <strain evidence="5 6">GH4-78</strain>
    </source>
</reference>
<dbReference type="Pfam" id="PF00501">
    <property type="entry name" value="AMP-binding"/>
    <property type="match status" value="1"/>
</dbReference>
<dbReference type="SUPFAM" id="SSF56801">
    <property type="entry name" value="Acetyl-CoA synthetase-like"/>
    <property type="match status" value="1"/>
</dbReference>
<accession>A0A4R5LU25</accession>
<protein>
    <submittedName>
        <fullName evidence="5">Uncharacterized protein</fullName>
    </submittedName>
</protein>
<feature type="domain" description="AMP-binding enzyme C-terminal" evidence="4">
    <location>
        <begin position="470"/>
        <end position="546"/>
    </location>
</feature>
<evidence type="ECO:0000313" key="6">
    <source>
        <dbReference type="Proteomes" id="UP000295554"/>
    </source>
</evidence>
<comment type="caution">
    <text evidence="5">The sequence shown here is derived from an EMBL/GenBank/DDBJ whole genome shotgun (WGS) entry which is preliminary data.</text>
</comment>
<keyword evidence="6" id="KW-1185">Reference proteome</keyword>
<dbReference type="AlphaFoldDB" id="A0A4R5LU25"/>
<name>A0A4R5LU25_9GAMM</name>
<dbReference type="RefSeq" id="WP_133209048.1">
    <property type="nucleotide sequence ID" value="NZ_SMSE01000001.1"/>
</dbReference>
<evidence type="ECO:0000256" key="1">
    <source>
        <dbReference type="ARBA" id="ARBA00006432"/>
    </source>
</evidence>
<dbReference type="PROSITE" id="PS00455">
    <property type="entry name" value="AMP_BINDING"/>
    <property type="match status" value="1"/>
</dbReference>
<evidence type="ECO:0000259" key="3">
    <source>
        <dbReference type="Pfam" id="PF00501"/>
    </source>
</evidence>
<evidence type="ECO:0000313" key="5">
    <source>
        <dbReference type="EMBL" id="TDG14883.1"/>
    </source>
</evidence>
<dbReference type="Pfam" id="PF13193">
    <property type="entry name" value="AMP-binding_C"/>
    <property type="match status" value="1"/>
</dbReference>
<dbReference type="InterPro" id="IPR045851">
    <property type="entry name" value="AMP-bd_C_sf"/>
</dbReference>
<proteinExistence type="inferred from homology"/>
<evidence type="ECO:0000259" key="4">
    <source>
        <dbReference type="Pfam" id="PF13193"/>
    </source>
</evidence>
<dbReference type="GO" id="GO:0031956">
    <property type="term" value="F:medium-chain fatty acid-CoA ligase activity"/>
    <property type="evidence" value="ECO:0007669"/>
    <property type="project" value="TreeGrafter"/>
</dbReference>
<dbReference type="Gene3D" id="3.30.300.30">
    <property type="match status" value="1"/>
</dbReference>
<dbReference type="InterPro" id="IPR020845">
    <property type="entry name" value="AMP-binding_CS"/>
</dbReference>
<sequence length="564" mass="61384">MSQLKQEFDAAMAQLTGEGAPYEIATDEAGLRYYKNAPENLPEALAVARNHGDREFLIYEGERRSYNQLLDEADALAAALQANGVRPGDRVALAMRNYPEWMAAFIAITAIGAVIVPVNSWGQPADIAYTIEDAGARWVICDQQRHDGISQLMDDKGIQTLIARPADPEDPRGLEAFVAGYEGVKPEPVEIQGDDLAMIMYTSGTSGKPKGAVSTHRAICQAIVNMECAAIAAAMTNGELITAMLERGFEPTSLLAVPLFHVSGCHAQFLANLRGGRRIVMMYKWDVERALEYIESERVTSLAAAPAMVLDLLEAEAFSATDTSSLFTVGVGGAATPPRVGSLLREKMPENFSGTGYGMTETNAQGASLTGRAFHEKSGTAGFPHPIVDIRICDEEGDELPRGGTGEIWVRCVTNIVEYWNRPEANASEFRDGWLKTGDIGYLDEEGFLFLADRAKDMIIRGGENIYPIEIENELLEHEAVKEVAVVGLPDERLGEKVAAVVHPHEGASLSEQDLIEFARSRLASYKVPSRVVISEQALPRNATNKLLKREIKAALLADHPQAD</sequence>
<gene>
    <name evidence="5" type="ORF">E2F43_01165</name>
</gene>
<dbReference type="GO" id="GO:0006631">
    <property type="term" value="P:fatty acid metabolic process"/>
    <property type="evidence" value="ECO:0007669"/>
    <property type="project" value="TreeGrafter"/>
</dbReference>
<keyword evidence="2" id="KW-0436">Ligase</keyword>
<dbReference type="InterPro" id="IPR042099">
    <property type="entry name" value="ANL_N_sf"/>
</dbReference>
<dbReference type="PANTHER" id="PTHR43201">
    <property type="entry name" value="ACYL-COA SYNTHETASE"/>
    <property type="match status" value="1"/>
</dbReference>